<organism evidence="2 3">
    <name type="scientific">Gossypium arboreum</name>
    <name type="common">Tree cotton</name>
    <name type="synonym">Gossypium nanking</name>
    <dbReference type="NCBI Taxonomy" id="29729"/>
    <lineage>
        <taxon>Eukaryota</taxon>
        <taxon>Viridiplantae</taxon>
        <taxon>Streptophyta</taxon>
        <taxon>Embryophyta</taxon>
        <taxon>Tracheophyta</taxon>
        <taxon>Spermatophyta</taxon>
        <taxon>Magnoliopsida</taxon>
        <taxon>eudicotyledons</taxon>
        <taxon>Gunneridae</taxon>
        <taxon>Pentapetalae</taxon>
        <taxon>rosids</taxon>
        <taxon>malvids</taxon>
        <taxon>Malvales</taxon>
        <taxon>Malvaceae</taxon>
        <taxon>Malvoideae</taxon>
        <taxon>Gossypium</taxon>
    </lineage>
</organism>
<evidence type="ECO:0000313" key="2">
    <source>
        <dbReference type="EMBL" id="KHG05334.1"/>
    </source>
</evidence>
<evidence type="ECO:0000256" key="1">
    <source>
        <dbReference type="SAM" id="Phobius"/>
    </source>
</evidence>
<evidence type="ECO:0000313" key="3">
    <source>
        <dbReference type="Proteomes" id="UP000032142"/>
    </source>
</evidence>
<keyword evidence="1" id="KW-0472">Membrane</keyword>
<keyword evidence="1" id="KW-0812">Transmembrane</keyword>
<accession>A0A0B0N0U0</accession>
<dbReference type="Proteomes" id="UP000032142">
    <property type="component" value="Unassembled WGS sequence"/>
</dbReference>
<gene>
    <name evidence="2" type="ORF">F383_31646</name>
</gene>
<reference evidence="3" key="1">
    <citation type="submission" date="2014-09" db="EMBL/GenBank/DDBJ databases">
        <authorList>
            <person name="Mudge J."/>
            <person name="Ramaraj T."/>
            <person name="Lindquist I.E."/>
            <person name="Bharti A.K."/>
            <person name="Sundararajan A."/>
            <person name="Cameron C.T."/>
            <person name="Woodward J.E."/>
            <person name="May G.D."/>
            <person name="Brubaker C."/>
            <person name="Broadhvest J."/>
            <person name="Wilkins T.A."/>
        </authorList>
    </citation>
    <scope>NUCLEOTIDE SEQUENCE</scope>
    <source>
        <strain evidence="3">cv. AKA8401</strain>
    </source>
</reference>
<dbReference type="AlphaFoldDB" id="A0A0B0N0U0"/>
<comment type="caution">
    <text evidence="2">The sequence shown here is derived from an EMBL/GenBank/DDBJ whole genome shotgun (WGS) entry which is preliminary data.</text>
</comment>
<proteinExistence type="predicted"/>
<keyword evidence="1" id="KW-1133">Transmembrane helix</keyword>
<dbReference type="EMBL" id="JRRC01428332">
    <property type="protein sequence ID" value="KHG05334.1"/>
    <property type="molecule type" value="Genomic_DNA"/>
</dbReference>
<keyword evidence="3" id="KW-1185">Reference proteome</keyword>
<feature type="transmembrane region" description="Helical" evidence="1">
    <location>
        <begin position="12"/>
        <end position="31"/>
    </location>
</feature>
<name>A0A0B0N0U0_GOSAR</name>
<protein>
    <submittedName>
        <fullName evidence="2">Uncharacterized protein</fullName>
    </submittedName>
</protein>
<sequence>MYIPVQICNILIYFLIFGIIFELPVELLGILSDTWNTFAHKCHICSQCYLISHIT</sequence>